<dbReference type="EMBL" id="CP015208">
    <property type="protein sequence ID" value="AOY56417.1"/>
    <property type="molecule type" value="Genomic_DNA"/>
</dbReference>
<reference evidence="3 4" key="1">
    <citation type="journal article" date="2016" name="Biochim. Biophys. Acta">
        <title>Photochemical characterization of actinorhodopsin and its functional existence in the natural host.</title>
        <authorList>
            <person name="Nakamura S."/>
            <person name="Kikukawa T."/>
            <person name="Tamogami J."/>
            <person name="Kamiya M."/>
            <person name="Aizawa T."/>
            <person name="Hahn M.W."/>
            <person name="Ihara K."/>
            <person name="Kamo N."/>
            <person name="Demura M."/>
        </authorList>
    </citation>
    <scope>NUCLEOTIDE SEQUENCE [LARGE SCALE GENOMIC DNA]</scope>
    <source>
        <strain evidence="3 4">MWH-Dar1</strain>
    </source>
</reference>
<evidence type="ECO:0000256" key="2">
    <source>
        <dbReference type="SAM" id="SignalP"/>
    </source>
</evidence>
<proteinExistence type="predicted"/>
<dbReference type="Gene3D" id="1.20.5.320">
    <property type="entry name" value="6-Phosphogluconate Dehydrogenase, domain 3"/>
    <property type="match status" value="1"/>
</dbReference>
<feature type="signal peptide" evidence="2">
    <location>
        <begin position="1"/>
        <end position="28"/>
    </location>
</feature>
<evidence type="ECO:0000313" key="3">
    <source>
        <dbReference type="EMBL" id="AOY56417.1"/>
    </source>
</evidence>
<dbReference type="STRING" id="535712.A4Z71_05560"/>
<dbReference type="InterPro" id="IPR008160">
    <property type="entry name" value="Collagen"/>
</dbReference>
<gene>
    <name evidence="3" type="ORF">A4Z71_05560</name>
</gene>
<accession>A0A1D9E028</accession>
<feature type="region of interest" description="Disordered" evidence="1">
    <location>
        <begin position="68"/>
        <end position="116"/>
    </location>
</feature>
<dbReference type="Proteomes" id="UP000243784">
    <property type="component" value="Chromosome"/>
</dbReference>
<feature type="chain" id="PRO_5038979796" description="Collagen-like protein" evidence="2">
    <location>
        <begin position="29"/>
        <end position="267"/>
    </location>
</feature>
<sequence>MRNKNALPAVMLMIFLLLVGGSSSTASTASQAGLLLCVNSKSGEIRASVNQKCPAGFRAHYLAAQGPQGVAGPQGPSGYDGSRGPQGLQGVAGNQGPAGPQGPQGPQGPAGSGGLNSVSFTASDFATSTRDLLNGYYMSYLALPADLTKYDVVEFAFPAGWSTATSFDVRIGWTSSTTETNPWAFEVGLNGLAPGDVVRAANSNNFLQTPNQDLGELQISSVNLPLYTGSVSTAKSLGLIVGRWNTTGDTHTGEIKILWAEVTPRFS</sequence>
<dbReference type="KEGG" id="rpla:A4Z71_05560"/>
<feature type="compositionally biased region" description="Low complexity" evidence="1">
    <location>
        <begin position="68"/>
        <end position="77"/>
    </location>
</feature>
<organism evidence="3 4">
    <name type="scientific">Candidatus Rhodoluna planktonica</name>
    <dbReference type="NCBI Taxonomy" id="535712"/>
    <lineage>
        <taxon>Bacteria</taxon>
        <taxon>Bacillati</taxon>
        <taxon>Actinomycetota</taxon>
        <taxon>Actinomycetes</taxon>
        <taxon>Micrococcales</taxon>
        <taxon>Microbacteriaceae</taxon>
        <taxon>Luna cluster</taxon>
        <taxon>Luna-1 subcluster</taxon>
        <taxon>Rhodoluna</taxon>
    </lineage>
</organism>
<evidence type="ECO:0000256" key="1">
    <source>
        <dbReference type="SAM" id="MobiDB-lite"/>
    </source>
</evidence>
<evidence type="ECO:0008006" key="5">
    <source>
        <dbReference type="Google" id="ProtNLM"/>
    </source>
</evidence>
<dbReference type="PANTHER" id="PTHR24637:SF421">
    <property type="entry name" value="CUTICLE COLLAGEN DPY-2"/>
    <property type="match status" value="1"/>
</dbReference>
<keyword evidence="4" id="KW-1185">Reference proteome</keyword>
<evidence type="ECO:0000313" key="4">
    <source>
        <dbReference type="Proteomes" id="UP000243784"/>
    </source>
</evidence>
<dbReference type="AlphaFoldDB" id="A0A1D9E028"/>
<name>A0A1D9E028_9MICO</name>
<protein>
    <recommendedName>
        <fullName evidence="5">Collagen-like protein</fullName>
    </recommendedName>
</protein>
<feature type="compositionally biased region" description="Low complexity" evidence="1">
    <location>
        <begin position="89"/>
        <end position="98"/>
    </location>
</feature>
<dbReference type="PANTHER" id="PTHR24637">
    <property type="entry name" value="COLLAGEN"/>
    <property type="match status" value="1"/>
</dbReference>
<dbReference type="OrthoDB" id="9805336at2"/>
<keyword evidence="2" id="KW-0732">Signal</keyword>
<dbReference type="Pfam" id="PF01391">
    <property type="entry name" value="Collagen"/>
    <property type="match status" value="1"/>
</dbReference>